<name>A0A494YYV2_9BACI</name>
<dbReference type="AlphaFoldDB" id="A0A494YYV2"/>
<keyword evidence="2" id="KW-1185">Reference proteome</keyword>
<sequence length="134" mass="15197">MNIIPANKANQGQLNEFLANNKGLDKDSLLLEGYVVAIQDKIEGCFSLQALEDEGVFWLKQLYITRAEANKLPVLVETILALAKSKQAKSVYVHSHQPVVDILLEALQFHPQRETKFVDKHPITKGNWWSYHVS</sequence>
<protein>
    <recommendedName>
        <fullName evidence="3">GNAT family N-acetyltransferase</fullName>
    </recommendedName>
</protein>
<proteinExistence type="predicted"/>
<dbReference type="RefSeq" id="WP_121131469.1">
    <property type="nucleotide sequence ID" value="NZ_JBHUFK010000065.1"/>
</dbReference>
<accession>A0A494YYV2</accession>
<organism evidence="1 2">
    <name type="scientific">Oceanobacillus bengalensis</name>
    <dbReference type="NCBI Taxonomy" id="1435466"/>
    <lineage>
        <taxon>Bacteria</taxon>
        <taxon>Bacillati</taxon>
        <taxon>Bacillota</taxon>
        <taxon>Bacilli</taxon>
        <taxon>Bacillales</taxon>
        <taxon>Bacillaceae</taxon>
        <taxon>Oceanobacillus</taxon>
    </lineage>
</organism>
<gene>
    <name evidence="1" type="ORF">D8M05_10270</name>
</gene>
<dbReference type="OrthoDB" id="2970403at2"/>
<evidence type="ECO:0008006" key="3">
    <source>
        <dbReference type="Google" id="ProtNLM"/>
    </source>
</evidence>
<dbReference type="Proteomes" id="UP000281813">
    <property type="component" value="Unassembled WGS sequence"/>
</dbReference>
<comment type="caution">
    <text evidence="1">The sequence shown here is derived from an EMBL/GenBank/DDBJ whole genome shotgun (WGS) entry which is preliminary data.</text>
</comment>
<dbReference type="EMBL" id="RBZO01000014">
    <property type="protein sequence ID" value="RKQ15374.1"/>
    <property type="molecule type" value="Genomic_DNA"/>
</dbReference>
<evidence type="ECO:0000313" key="1">
    <source>
        <dbReference type="EMBL" id="RKQ15374.1"/>
    </source>
</evidence>
<evidence type="ECO:0000313" key="2">
    <source>
        <dbReference type="Proteomes" id="UP000281813"/>
    </source>
</evidence>
<reference evidence="1 2" key="1">
    <citation type="journal article" date="2015" name="Antonie Van Leeuwenhoek">
        <title>Oceanobacillus bengalensis sp. nov., a bacterium isolated from seawater of the Bay of Bengal.</title>
        <authorList>
            <person name="Yongchang O."/>
            <person name="Xiang W."/>
            <person name="Wang G."/>
        </authorList>
    </citation>
    <scope>NUCLEOTIDE SEQUENCE [LARGE SCALE GENOMIC DNA]</scope>
    <source>
        <strain evidence="1 2">MCCC 1K00260</strain>
    </source>
</reference>